<dbReference type="GO" id="GO:0005737">
    <property type="term" value="C:cytoplasm"/>
    <property type="evidence" value="ECO:0007669"/>
    <property type="project" value="TreeGrafter"/>
</dbReference>
<dbReference type="FunFam" id="1.10.167.10:FF:000001">
    <property type="entry name" value="Putative regulator of g-protein signaling 12"/>
    <property type="match status" value="1"/>
</dbReference>
<dbReference type="InterPro" id="IPR047016">
    <property type="entry name" value="RGS6/7/9/11"/>
</dbReference>
<dbReference type="GO" id="GO:0043005">
    <property type="term" value="C:neuron projection"/>
    <property type="evidence" value="ECO:0007669"/>
    <property type="project" value="TreeGrafter"/>
</dbReference>
<dbReference type="Pfam" id="PF00615">
    <property type="entry name" value="RGS"/>
    <property type="match status" value="1"/>
</dbReference>
<reference evidence="4" key="2">
    <citation type="journal article" date="2023" name="Infect Dis Poverty">
        <title>Chromosome-scale genome of the human blood fluke Schistosoma mekongi and its implications for public health.</title>
        <authorList>
            <person name="Zhou M."/>
            <person name="Xu L."/>
            <person name="Xu D."/>
            <person name="Chen W."/>
            <person name="Khan J."/>
            <person name="Hu Y."/>
            <person name="Huang H."/>
            <person name="Wei H."/>
            <person name="Zhang Y."/>
            <person name="Chusongsang P."/>
            <person name="Tanasarnprasert K."/>
            <person name="Hu X."/>
            <person name="Limpanont Y."/>
            <person name="Lv Z."/>
        </authorList>
    </citation>
    <scope>NUCLEOTIDE SEQUENCE</scope>
    <source>
        <strain evidence="4">LV_2022a</strain>
    </source>
</reference>
<keyword evidence="1" id="KW-0734">Signal transduction inhibitor</keyword>
<dbReference type="InterPro" id="IPR036305">
    <property type="entry name" value="RGS_sf"/>
</dbReference>
<evidence type="ECO:0000256" key="1">
    <source>
        <dbReference type="ARBA" id="ARBA00022700"/>
    </source>
</evidence>
<dbReference type="InterPro" id="IPR044926">
    <property type="entry name" value="RGS_subdomain_2"/>
</dbReference>
<dbReference type="PRINTS" id="PR01301">
    <property type="entry name" value="RGSPROTEIN"/>
</dbReference>
<dbReference type="GO" id="GO:0008277">
    <property type="term" value="P:regulation of G protein-coupled receptor signaling pathway"/>
    <property type="evidence" value="ECO:0007669"/>
    <property type="project" value="InterPro"/>
</dbReference>
<reference evidence="4" key="1">
    <citation type="submission" date="2022-04" db="EMBL/GenBank/DDBJ databases">
        <authorList>
            <person name="Xu L."/>
            <person name="Lv Z."/>
        </authorList>
    </citation>
    <scope>NUCLEOTIDE SEQUENCE</scope>
    <source>
        <strain evidence="4">LV_2022a</strain>
    </source>
</reference>
<dbReference type="PANTHER" id="PTHR45746">
    <property type="entry name" value="LP21163P"/>
    <property type="match status" value="1"/>
</dbReference>
<dbReference type="GO" id="GO:0005096">
    <property type="term" value="F:GTPase activator activity"/>
    <property type="evidence" value="ECO:0007669"/>
    <property type="project" value="TreeGrafter"/>
</dbReference>
<organism evidence="4 5">
    <name type="scientific">Schistosoma mekongi</name>
    <name type="common">Parasitic worm</name>
    <dbReference type="NCBI Taxonomy" id="38744"/>
    <lineage>
        <taxon>Eukaryota</taxon>
        <taxon>Metazoa</taxon>
        <taxon>Spiralia</taxon>
        <taxon>Lophotrochozoa</taxon>
        <taxon>Platyhelminthes</taxon>
        <taxon>Trematoda</taxon>
        <taxon>Digenea</taxon>
        <taxon>Strigeidida</taxon>
        <taxon>Schistosomatoidea</taxon>
        <taxon>Schistosomatidae</taxon>
        <taxon>Schistosoma</taxon>
    </lineage>
</organism>
<dbReference type="SMART" id="SM00315">
    <property type="entry name" value="RGS"/>
    <property type="match status" value="1"/>
</dbReference>
<keyword evidence="5" id="KW-1185">Reference proteome</keyword>
<proteinExistence type="predicted"/>
<comment type="caution">
    <text evidence="4">The sequence shown here is derived from an EMBL/GenBank/DDBJ whole genome shotgun (WGS) entry which is preliminary data.</text>
</comment>
<feature type="region of interest" description="Disordered" evidence="2">
    <location>
        <begin position="178"/>
        <end position="212"/>
    </location>
</feature>
<dbReference type="GO" id="GO:0009968">
    <property type="term" value="P:negative regulation of signal transduction"/>
    <property type="evidence" value="ECO:0007669"/>
    <property type="project" value="UniProtKB-KW"/>
</dbReference>
<evidence type="ECO:0000256" key="2">
    <source>
        <dbReference type="SAM" id="MobiDB-lite"/>
    </source>
</evidence>
<dbReference type="SUPFAM" id="SSF48097">
    <property type="entry name" value="Regulator of G-protein signaling, RGS"/>
    <property type="match status" value="1"/>
</dbReference>
<sequence>MNDKSKSDQIILMTNKRTSFQRYRKLSTCLPDNVNSRNAIQDPIDINCYNDAKFHIPCVHMSKSSEVISNTKQGNNTCYIKQTEMTVYNKSNEGEDCKCAPLPTDNIIINYKNNNPIGSTVETCSNNRNIPNTITIATNTKRNVLRRQECAFEQPVVSENITSHLISTNSLKKWKTLQTEHSKDQQASSSSPTSCRQITTDPNTVTNSGQMGRSGFLRYPLRKAMSYVKPHSEVLTTVKSTSKRLQHTITIERPDEPKIGPNSKCSSRSSLHNSVKRSELFIKTSTPINIYHQLNNPSNQSSIHEIYTGELCDVAKSKQPVKSEVERKVKQKDIRHLNDLITNILPRSFSNAFRRPVSKCKSASPTSSNDRHIEKLIDSFKFDNSEVENQRFEKSDVLTSNDSASGIHDHNIPTRNQLQQWEQSFDMLLADADGLSQFHNFLRSEYSEENIEFWLICELYKHLPLEDLGEESQRIYRLYLAPHSPHEVNLDSETRNQTIANLTNPTNESFILAQQTIQGLMNKDSYQRFLRSSFYFDLKQLVWHIYPQIDESGESNVACDSIISDHQTQYSLLNNPGNKSSPCFDEEQVKEFPTSPLESDSNIMSPREAMVLHETSFEANDTQYLDTIPSPSFDCTMPNLFREHVDDNEDDDESSVHRNKIQHSTFIQTNDNISIDEKPNSVHIEAAPHSPELCYTSHSLVNTDYCKLKQNINTKL</sequence>
<gene>
    <name evidence="4" type="ORF">MN116_006992</name>
</gene>
<evidence type="ECO:0000259" key="3">
    <source>
        <dbReference type="PROSITE" id="PS50132"/>
    </source>
</evidence>
<dbReference type="EMBL" id="JALJAT010000005">
    <property type="protein sequence ID" value="KAK4469440.1"/>
    <property type="molecule type" value="Genomic_DNA"/>
</dbReference>
<feature type="compositionally biased region" description="Polar residues" evidence="2">
    <location>
        <begin position="185"/>
        <end position="211"/>
    </location>
</feature>
<evidence type="ECO:0000313" key="4">
    <source>
        <dbReference type="EMBL" id="KAK4469440.1"/>
    </source>
</evidence>
<name>A0AAE1Z937_SCHME</name>
<dbReference type="AlphaFoldDB" id="A0AAE1Z937"/>
<dbReference type="PROSITE" id="PS50132">
    <property type="entry name" value="RGS"/>
    <property type="match status" value="1"/>
</dbReference>
<dbReference type="Proteomes" id="UP001292079">
    <property type="component" value="Unassembled WGS sequence"/>
</dbReference>
<dbReference type="Gene3D" id="1.10.167.10">
    <property type="entry name" value="Regulator of G-protein Signalling 4, domain 2"/>
    <property type="match status" value="1"/>
</dbReference>
<dbReference type="PANTHER" id="PTHR45746:SF6">
    <property type="entry name" value="LP21163P"/>
    <property type="match status" value="1"/>
</dbReference>
<feature type="domain" description="RGS" evidence="3">
    <location>
        <begin position="424"/>
        <end position="539"/>
    </location>
</feature>
<dbReference type="InterPro" id="IPR016137">
    <property type="entry name" value="RGS"/>
</dbReference>
<evidence type="ECO:0000313" key="5">
    <source>
        <dbReference type="Proteomes" id="UP001292079"/>
    </source>
</evidence>
<protein>
    <recommendedName>
        <fullName evidence="3">RGS domain-containing protein</fullName>
    </recommendedName>
</protein>
<accession>A0AAE1Z937</accession>